<feature type="transmembrane region" description="Helical" evidence="12">
    <location>
        <begin position="561"/>
        <end position="579"/>
    </location>
</feature>
<dbReference type="Pfam" id="PF07690">
    <property type="entry name" value="MFS_1"/>
    <property type="match status" value="1"/>
</dbReference>
<dbReference type="EMBL" id="LK056694">
    <property type="protein sequence ID" value="CDU26161.1"/>
    <property type="molecule type" value="Genomic_DNA"/>
</dbReference>
<dbReference type="EMBL" id="CCFA01001083">
    <property type="protein sequence ID" value="CDR99456.1"/>
    <property type="molecule type" value="Genomic_DNA"/>
</dbReference>
<feature type="compositionally biased region" description="Basic and acidic residues" evidence="11">
    <location>
        <begin position="71"/>
        <end position="82"/>
    </location>
</feature>
<evidence type="ECO:0000256" key="1">
    <source>
        <dbReference type="ARBA" id="ARBA00004651"/>
    </source>
</evidence>
<dbReference type="PANTHER" id="PTHR23501">
    <property type="entry name" value="MAJOR FACILITATOR SUPERFAMILY"/>
    <property type="match status" value="1"/>
</dbReference>
<evidence type="ECO:0000313" key="15">
    <source>
        <dbReference type="EMBL" id="CDU26161.1"/>
    </source>
</evidence>
<dbReference type="InterPro" id="IPR011701">
    <property type="entry name" value="MFS"/>
</dbReference>
<dbReference type="Gene3D" id="1.20.1250.20">
    <property type="entry name" value="MFS general substrate transporter like domains"/>
    <property type="match status" value="1"/>
</dbReference>
<evidence type="ECO:0000313" key="14">
    <source>
        <dbReference type="EMBL" id="CDR99456.1"/>
    </source>
</evidence>
<evidence type="ECO:0000256" key="4">
    <source>
        <dbReference type="ARBA" id="ARBA00022475"/>
    </source>
</evidence>
<dbReference type="InterPro" id="IPR020846">
    <property type="entry name" value="MFS_dom"/>
</dbReference>
<evidence type="ECO:0000256" key="3">
    <source>
        <dbReference type="ARBA" id="ARBA00022448"/>
    </source>
</evidence>
<keyword evidence="6 12" id="KW-1133">Transmembrane helix</keyword>
<feature type="transmembrane region" description="Helical" evidence="12">
    <location>
        <begin position="450"/>
        <end position="469"/>
    </location>
</feature>
<accession>A0A0F7RSF9</accession>
<comment type="similarity">
    <text evidence="2">Belongs to the major facilitator superfamily.</text>
</comment>
<dbReference type="PANTHER" id="PTHR23501:SF102">
    <property type="entry name" value="DRUG TRANSPORTER, PUTATIVE (AFU_ORTHOLOGUE AFUA_3G08530)-RELATED"/>
    <property type="match status" value="1"/>
</dbReference>
<dbReference type="AlphaFoldDB" id="A0A0F7RSF9"/>
<evidence type="ECO:0000313" key="16">
    <source>
        <dbReference type="Proteomes" id="UP000242770"/>
    </source>
</evidence>
<dbReference type="Gene3D" id="1.20.1720.10">
    <property type="entry name" value="Multidrug resistance protein D"/>
    <property type="match status" value="1"/>
</dbReference>
<evidence type="ECO:0000256" key="8">
    <source>
        <dbReference type="ARBA" id="ARBA00023180"/>
    </source>
</evidence>
<dbReference type="GO" id="GO:0005886">
    <property type="term" value="C:plasma membrane"/>
    <property type="evidence" value="ECO:0007669"/>
    <property type="project" value="UniProtKB-SubCell"/>
</dbReference>
<evidence type="ECO:0000259" key="13">
    <source>
        <dbReference type="PROSITE" id="PS50850"/>
    </source>
</evidence>
<reference evidence="14" key="3">
    <citation type="submission" date="2014-06" db="EMBL/GenBank/DDBJ databases">
        <authorList>
            <person name="Berkman J.Paul."/>
        </authorList>
    </citation>
    <scope>NUCLEOTIDE SEQUENCE [LARGE SCALE GENOMIC DNA]</scope>
</reference>
<reference evidence="15" key="1">
    <citation type="submission" date="2014-06" db="EMBL/GenBank/DDBJ databases">
        <authorList>
            <person name="Ju J."/>
            <person name="Zhang J."/>
        </authorList>
    </citation>
    <scope>NUCLEOTIDE SEQUENCE</scope>
    <source>
        <strain evidence="15">SscI8</strain>
    </source>
</reference>
<evidence type="ECO:0000256" key="2">
    <source>
        <dbReference type="ARBA" id="ARBA00008335"/>
    </source>
</evidence>
<feature type="transmembrane region" description="Helical" evidence="12">
    <location>
        <begin position="316"/>
        <end position="337"/>
    </location>
</feature>
<feature type="transmembrane region" description="Helical" evidence="12">
    <location>
        <begin position="216"/>
        <end position="240"/>
    </location>
</feature>
<feature type="transmembrane region" description="Helical" evidence="12">
    <location>
        <begin position="165"/>
        <end position="186"/>
    </location>
</feature>
<feature type="transmembrane region" description="Helical" evidence="12">
    <location>
        <begin position="420"/>
        <end position="438"/>
    </location>
</feature>
<keyword evidence="3" id="KW-0813">Transport</keyword>
<protein>
    <recommendedName>
        <fullName evidence="9">MFS-type efflux pump MMF1</fullName>
    </recommendedName>
    <alternativeName>
        <fullName evidence="10">Mannosylerythritol lipids (MELs) biosynthesis cluster protein MMF1</fullName>
    </alternativeName>
</protein>
<dbReference type="GO" id="GO:0022857">
    <property type="term" value="F:transmembrane transporter activity"/>
    <property type="evidence" value="ECO:0007669"/>
    <property type="project" value="InterPro"/>
</dbReference>
<dbReference type="STRING" id="49012.A0A0F7RSF9"/>
<dbReference type="InterPro" id="IPR036259">
    <property type="entry name" value="MFS_trans_sf"/>
</dbReference>
<organism evidence="14 16">
    <name type="scientific">Sporisorium scitamineum</name>
    <dbReference type="NCBI Taxonomy" id="49012"/>
    <lineage>
        <taxon>Eukaryota</taxon>
        <taxon>Fungi</taxon>
        <taxon>Dikarya</taxon>
        <taxon>Basidiomycota</taxon>
        <taxon>Ustilaginomycotina</taxon>
        <taxon>Ustilaginomycetes</taxon>
        <taxon>Ustilaginales</taxon>
        <taxon>Ustilaginaceae</taxon>
        <taxon>Sporisorium</taxon>
    </lineage>
</organism>
<gene>
    <name evidence="14" type="primary">SSCI21090.1</name>
    <name evidence="15" type="ORF">SPSC_06355</name>
</gene>
<sequence>MTDTKRASIDTPATPLSYATASGTEPYDGGIDTTATTPTHPHFQRAQLDETKDISNEHRVQRDSEQEEQEPEPHAAGEQPEGHKVKKDLRFWMIFAALLLISLIAALDMTMISTALPAIVADLPTSSIAANWVTSAFLLPMTASQPIFGGLSCSIGRKWSMNSALVIFLVGSVVCATAKTFLVLVVGRGIQGLGGGGIHSCCEIIMSDLTTLRERGLFFGLIAVVFALAGFTAPVLGGVFSEHSWPWIFWINLPIGAAALIILFIFLDIKVPLLTGREKWQKLDLVGNAVLFGSVTSILIAVTEGGIKYHWSSPRIWVPLVVGVLGLGLFFVIEWIPNRLSRKPVFPLELFQNRTSAFAYLQTFIHGLIYYGIIYMIPIYFQSIKDRTPLQSAIWTFPLNAPSFPLAMIAGAAISLTGKFKLLIFIGWIFVAAGLGWMTRWDVATSKVEWAFSQMIAGAGLGILFPITLPPIQAALPSSRLESATAAYAFTRTFGSVWGITAATTIFSTQAVHRLKPHYPQLNPLGLNDFTVVAYSENLRHLPQPLRHLVKVIYAKSIADSFWLFVPLAIIGFFTTFAIRELPLPDFIKSDAKLEQREDAIPVIARGVDEAAVAFKAEVPSTMP</sequence>
<feature type="transmembrane region" description="Helical" evidence="12">
    <location>
        <begin position="357"/>
        <end position="381"/>
    </location>
</feature>
<keyword evidence="8" id="KW-0325">Glycoprotein</keyword>
<feature type="transmembrane region" description="Helical" evidence="12">
    <location>
        <begin position="286"/>
        <end position="304"/>
    </location>
</feature>
<dbReference type="FunFam" id="1.20.1250.20:FF:000484">
    <property type="entry name" value="MFS general substrate transporter"/>
    <property type="match status" value="1"/>
</dbReference>
<feature type="domain" description="Major facilitator superfamily (MFS) profile" evidence="13">
    <location>
        <begin position="94"/>
        <end position="584"/>
    </location>
</feature>
<dbReference type="Proteomes" id="UP000242770">
    <property type="component" value="Unassembled WGS sequence"/>
</dbReference>
<feature type="transmembrane region" description="Helical" evidence="12">
    <location>
        <begin position="132"/>
        <end position="153"/>
    </location>
</feature>
<evidence type="ECO:0000256" key="5">
    <source>
        <dbReference type="ARBA" id="ARBA00022692"/>
    </source>
</evidence>
<keyword evidence="7 12" id="KW-0472">Membrane</keyword>
<comment type="subcellular location">
    <subcellularLocation>
        <location evidence="1">Cell membrane</location>
        <topology evidence="1">Multi-pass membrane protein</topology>
    </subcellularLocation>
</comment>
<dbReference type="PROSITE" id="PS50850">
    <property type="entry name" value="MFS"/>
    <property type="match status" value="1"/>
</dbReference>
<keyword evidence="5 12" id="KW-0812">Transmembrane</keyword>
<evidence type="ECO:0000256" key="10">
    <source>
        <dbReference type="ARBA" id="ARBA00079488"/>
    </source>
</evidence>
<keyword evidence="16" id="KW-1185">Reference proteome</keyword>
<feature type="transmembrane region" description="Helical" evidence="12">
    <location>
        <begin position="393"/>
        <end position="414"/>
    </location>
</feature>
<feature type="transmembrane region" description="Helical" evidence="12">
    <location>
        <begin position="247"/>
        <end position="266"/>
    </location>
</feature>
<feature type="transmembrane region" description="Helical" evidence="12">
    <location>
        <begin position="91"/>
        <end position="112"/>
    </location>
</feature>
<name>A0A0F7RSF9_9BASI</name>
<evidence type="ECO:0000256" key="11">
    <source>
        <dbReference type="SAM" id="MobiDB-lite"/>
    </source>
</evidence>
<evidence type="ECO:0000256" key="9">
    <source>
        <dbReference type="ARBA" id="ARBA00070111"/>
    </source>
</evidence>
<dbReference type="SUPFAM" id="SSF103473">
    <property type="entry name" value="MFS general substrate transporter"/>
    <property type="match status" value="1"/>
</dbReference>
<evidence type="ECO:0000256" key="12">
    <source>
        <dbReference type="SAM" id="Phobius"/>
    </source>
</evidence>
<reference evidence="16" key="2">
    <citation type="submission" date="2014-06" db="EMBL/GenBank/DDBJ databases">
        <authorList>
            <person name="Berkman P.J."/>
        </authorList>
    </citation>
    <scope>NUCLEOTIDE SEQUENCE [LARGE SCALE GENOMIC DNA]</scope>
</reference>
<evidence type="ECO:0000256" key="6">
    <source>
        <dbReference type="ARBA" id="ARBA00022989"/>
    </source>
</evidence>
<feature type="region of interest" description="Disordered" evidence="11">
    <location>
        <begin position="1"/>
        <end position="82"/>
    </location>
</feature>
<evidence type="ECO:0000256" key="7">
    <source>
        <dbReference type="ARBA" id="ARBA00023136"/>
    </source>
</evidence>
<dbReference type="OrthoDB" id="3437016at2759"/>
<feature type="compositionally biased region" description="Basic and acidic residues" evidence="11">
    <location>
        <begin position="47"/>
        <end position="64"/>
    </location>
</feature>
<proteinExistence type="inferred from homology"/>
<keyword evidence="4" id="KW-1003">Cell membrane</keyword>